<proteinExistence type="predicted"/>
<feature type="domain" description="CAAX prenyl protease 2/Lysostaphin resistance protein A-like" evidence="2">
    <location>
        <begin position="96"/>
        <end position="179"/>
    </location>
</feature>
<protein>
    <submittedName>
        <fullName evidence="3">CAAX amino protease</fullName>
    </submittedName>
</protein>
<feature type="transmembrane region" description="Helical" evidence="1">
    <location>
        <begin position="121"/>
        <end position="137"/>
    </location>
</feature>
<gene>
    <name evidence="3" type="ORF">GCM10007971_16510</name>
</gene>
<feature type="transmembrane region" description="Helical" evidence="1">
    <location>
        <begin position="58"/>
        <end position="77"/>
    </location>
</feature>
<feature type="transmembrane region" description="Helical" evidence="1">
    <location>
        <begin position="144"/>
        <end position="161"/>
    </location>
</feature>
<evidence type="ECO:0000313" key="4">
    <source>
        <dbReference type="Proteomes" id="UP000624041"/>
    </source>
</evidence>
<accession>A0A917XY39</accession>
<reference evidence="3" key="2">
    <citation type="submission" date="2020-09" db="EMBL/GenBank/DDBJ databases">
        <authorList>
            <person name="Sun Q."/>
            <person name="Ohkuma M."/>
        </authorList>
    </citation>
    <scope>NUCLEOTIDE SEQUENCE</scope>
    <source>
        <strain evidence="3">JCM 17251</strain>
    </source>
</reference>
<evidence type="ECO:0000256" key="1">
    <source>
        <dbReference type="SAM" id="Phobius"/>
    </source>
</evidence>
<feature type="transmembrane region" description="Helical" evidence="1">
    <location>
        <begin position="20"/>
        <end position="38"/>
    </location>
</feature>
<dbReference type="GO" id="GO:0004175">
    <property type="term" value="F:endopeptidase activity"/>
    <property type="evidence" value="ECO:0007669"/>
    <property type="project" value="UniProtKB-ARBA"/>
</dbReference>
<keyword evidence="4" id="KW-1185">Reference proteome</keyword>
<keyword evidence="1" id="KW-1133">Transmembrane helix</keyword>
<keyword evidence="1" id="KW-0472">Membrane</keyword>
<feature type="transmembrane region" description="Helical" evidence="1">
    <location>
        <begin position="97"/>
        <end position="115"/>
    </location>
</feature>
<evidence type="ECO:0000313" key="3">
    <source>
        <dbReference type="EMBL" id="GGN56500.1"/>
    </source>
</evidence>
<dbReference type="Proteomes" id="UP000624041">
    <property type="component" value="Unassembled WGS sequence"/>
</dbReference>
<keyword evidence="3" id="KW-0645">Protease</keyword>
<dbReference type="Pfam" id="PF02517">
    <property type="entry name" value="Rce1-like"/>
    <property type="match status" value="1"/>
</dbReference>
<sequence length="188" mass="21646">MKQSELIKQLSDRELKINLLFSQGIFLGIALLLSLFLFDRFRDWTTLFVWDTQEVIYFGVLPAIFIVGMDLLLIRLLPESAVDDGGINERIFRNRSISFIFGIALLVAISEELLFRGVIQSTIGYIPASILFALVHLRYLRKPVLFISILVISLLIGYLFLITENLFVTITLHFIVDFLLGLFIRFKK</sequence>
<dbReference type="GO" id="GO:0080120">
    <property type="term" value="P:CAAX-box protein maturation"/>
    <property type="evidence" value="ECO:0007669"/>
    <property type="project" value="UniProtKB-ARBA"/>
</dbReference>
<dbReference type="EMBL" id="BMOS01000009">
    <property type="protein sequence ID" value="GGN56500.1"/>
    <property type="molecule type" value="Genomic_DNA"/>
</dbReference>
<reference evidence="3" key="1">
    <citation type="journal article" date="2014" name="Int. J. Syst. Evol. Microbiol.">
        <title>Complete genome sequence of Corynebacterium casei LMG S-19264T (=DSM 44701T), isolated from a smear-ripened cheese.</title>
        <authorList>
            <consortium name="US DOE Joint Genome Institute (JGI-PGF)"/>
            <person name="Walter F."/>
            <person name="Albersmeier A."/>
            <person name="Kalinowski J."/>
            <person name="Ruckert C."/>
        </authorList>
    </citation>
    <scope>NUCLEOTIDE SEQUENCE</scope>
    <source>
        <strain evidence="3">JCM 17251</strain>
    </source>
</reference>
<keyword evidence="1" id="KW-0812">Transmembrane</keyword>
<feature type="transmembrane region" description="Helical" evidence="1">
    <location>
        <begin position="167"/>
        <end position="186"/>
    </location>
</feature>
<dbReference type="RefSeq" id="WP_188856782.1">
    <property type="nucleotide sequence ID" value="NZ_BMOS01000009.1"/>
</dbReference>
<dbReference type="GO" id="GO:0006508">
    <property type="term" value="P:proteolysis"/>
    <property type="evidence" value="ECO:0007669"/>
    <property type="project" value="UniProtKB-KW"/>
</dbReference>
<organism evidence="3 4">
    <name type="scientific">Oceanobacillus indicireducens</name>
    <dbReference type="NCBI Taxonomy" id="1004261"/>
    <lineage>
        <taxon>Bacteria</taxon>
        <taxon>Bacillati</taxon>
        <taxon>Bacillota</taxon>
        <taxon>Bacilli</taxon>
        <taxon>Bacillales</taxon>
        <taxon>Bacillaceae</taxon>
        <taxon>Oceanobacillus</taxon>
    </lineage>
</organism>
<evidence type="ECO:0000259" key="2">
    <source>
        <dbReference type="Pfam" id="PF02517"/>
    </source>
</evidence>
<dbReference type="AlphaFoldDB" id="A0A917XY39"/>
<comment type="caution">
    <text evidence="3">The sequence shown here is derived from an EMBL/GenBank/DDBJ whole genome shotgun (WGS) entry which is preliminary data.</text>
</comment>
<keyword evidence="3" id="KW-0378">Hydrolase</keyword>
<dbReference type="InterPro" id="IPR003675">
    <property type="entry name" value="Rce1/LyrA-like_dom"/>
</dbReference>
<name>A0A917XY39_9BACI</name>